<evidence type="ECO:0000259" key="1">
    <source>
        <dbReference type="SMART" id="SM00256"/>
    </source>
</evidence>
<accession>A0A8K0KZW3</accession>
<dbReference type="Proteomes" id="UP000809789">
    <property type="component" value="Unassembled WGS sequence"/>
</dbReference>
<evidence type="ECO:0000313" key="3">
    <source>
        <dbReference type="Proteomes" id="UP000809789"/>
    </source>
</evidence>
<reference evidence="2" key="1">
    <citation type="submission" date="2021-07" db="EMBL/GenBank/DDBJ databases">
        <title>Elsinoe batatas strain:CRI-CJ2 Genome sequencing and assembly.</title>
        <authorList>
            <person name="Huang L."/>
        </authorList>
    </citation>
    <scope>NUCLEOTIDE SEQUENCE</scope>
    <source>
        <strain evidence="2">CRI-CJ2</strain>
    </source>
</reference>
<dbReference type="OrthoDB" id="3800738at2759"/>
<dbReference type="SUPFAM" id="SSF81383">
    <property type="entry name" value="F-box domain"/>
    <property type="match status" value="1"/>
</dbReference>
<proteinExistence type="predicted"/>
<dbReference type="EMBL" id="JAESVG020000005">
    <property type="protein sequence ID" value="KAG8627079.1"/>
    <property type="molecule type" value="Genomic_DNA"/>
</dbReference>
<protein>
    <recommendedName>
        <fullName evidence="1">F-box domain-containing protein</fullName>
    </recommendedName>
</protein>
<dbReference type="InterPro" id="IPR036047">
    <property type="entry name" value="F-box-like_dom_sf"/>
</dbReference>
<dbReference type="Pfam" id="PF12937">
    <property type="entry name" value="F-box-like"/>
    <property type="match status" value="1"/>
</dbReference>
<gene>
    <name evidence="2" type="ORF">KVT40_004562</name>
</gene>
<comment type="caution">
    <text evidence="2">The sequence shown here is derived from an EMBL/GenBank/DDBJ whole genome shotgun (WGS) entry which is preliminary data.</text>
</comment>
<dbReference type="AlphaFoldDB" id="A0A8K0KZW3"/>
<keyword evidence="3" id="KW-1185">Reference proteome</keyword>
<feature type="domain" description="F-box" evidence="1">
    <location>
        <begin position="11"/>
        <end position="51"/>
    </location>
</feature>
<organism evidence="2 3">
    <name type="scientific">Elsinoe batatas</name>
    <dbReference type="NCBI Taxonomy" id="2601811"/>
    <lineage>
        <taxon>Eukaryota</taxon>
        <taxon>Fungi</taxon>
        <taxon>Dikarya</taxon>
        <taxon>Ascomycota</taxon>
        <taxon>Pezizomycotina</taxon>
        <taxon>Dothideomycetes</taxon>
        <taxon>Dothideomycetidae</taxon>
        <taxon>Myriangiales</taxon>
        <taxon>Elsinoaceae</taxon>
        <taxon>Elsinoe</taxon>
    </lineage>
</organism>
<dbReference type="Gene3D" id="1.20.1280.50">
    <property type="match status" value="1"/>
</dbReference>
<dbReference type="InterPro" id="IPR001810">
    <property type="entry name" value="F-box_dom"/>
</dbReference>
<dbReference type="SMART" id="SM00256">
    <property type="entry name" value="FBOX"/>
    <property type="match status" value="1"/>
</dbReference>
<sequence length="237" mass="26070">MVLPAVRDVVFNPYLSEMILARLPTQDILRCMRVCRDWHGAIKSSVVLRRNLFLESSKSKPVPIALPIDPEPSRPGILQAITGCRCGSHLHPPLALPDPILMAFGYIPNTLLFQVMEPVTTGFIELKALNPDLLHGATTDVTSATNMFITQPPIQNLMLWIDIIYPPLKVGAHATVNIAGGITWGAVVKVVKEVISGKDRLSHSGGSQLDEASQRHLENCFQMLYDEPRPPSTPNLV</sequence>
<evidence type="ECO:0000313" key="2">
    <source>
        <dbReference type="EMBL" id="KAG8627079.1"/>
    </source>
</evidence>
<name>A0A8K0KZW3_9PEZI</name>